<feature type="region of interest" description="Disordered" evidence="1">
    <location>
        <begin position="80"/>
        <end position="105"/>
    </location>
</feature>
<proteinExistence type="predicted"/>
<dbReference type="Proteomes" id="UP001202031">
    <property type="component" value="Unassembled WGS sequence"/>
</dbReference>
<organism evidence="2 3">
    <name type="scientific">Akkermansia massiliensis</name>
    <dbReference type="NCBI Taxonomy" id="2927224"/>
    <lineage>
        <taxon>Bacteria</taxon>
        <taxon>Pseudomonadati</taxon>
        <taxon>Verrucomicrobiota</taxon>
        <taxon>Verrucomicrobiia</taxon>
        <taxon>Verrucomicrobiales</taxon>
        <taxon>Akkermansiaceae</taxon>
        <taxon>Akkermansia</taxon>
    </lineage>
</organism>
<dbReference type="EMBL" id="JAMGSI010000001">
    <property type="protein sequence ID" value="MCL6656477.1"/>
    <property type="molecule type" value="Genomic_DNA"/>
</dbReference>
<accession>A0ABT0R6C1</accession>
<dbReference type="GeneID" id="84023002"/>
<gene>
    <name evidence="2" type="ORF">M8N44_03985</name>
</gene>
<protein>
    <submittedName>
        <fullName evidence="2">Uncharacterized protein</fullName>
    </submittedName>
</protein>
<comment type="caution">
    <text evidence="2">The sequence shown here is derived from an EMBL/GenBank/DDBJ whole genome shotgun (WGS) entry which is preliminary data.</text>
</comment>
<name>A0ABT0R6C1_9BACT</name>
<feature type="compositionally biased region" description="Acidic residues" evidence="1">
    <location>
        <begin position="83"/>
        <end position="101"/>
    </location>
</feature>
<evidence type="ECO:0000256" key="1">
    <source>
        <dbReference type="SAM" id="MobiDB-lite"/>
    </source>
</evidence>
<evidence type="ECO:0000313" key="2">
    <source>
        <dbReference type="EMBL" id="MCL6656477.1"/>
    </source>
</evidence>
<sequence length="258" mass="28759">MNKDIKHTGGYGWQGDFDASMSDDGAWSASVSYVAPPGEKFTPPYTLHCHVPGFTDLILSNYEHSQIADLWKTVCTFKKEAPQEDDPDNPDPDPDDPDPFDFDPKDTKTTWEFTAGVTSKSIFDHPDFKPMFQNNPDLRKAYEAIMSGRVDIESLKIDSKLKRKDPYDFGLGGVKYSKELSDLFNKVINKGITDYYKRCCSYSITTTEGKGPDAALQSLISAGGGNFVKMGEDNNPYGRKTETTQSFSQVLEEGVLII</sequence>
<evidence type="ECO:0000313" key="3">
    <source>
        <dbReference type="Proteomes" id="UP001202031"/>
    </source>
</evidence>
<keyword evidence="3" id="KW-1185">Reference proteome</keyword>
<reference evidence="2 3" key="1">
    <citation type="submission" date="2022-03" db="EMBL/GenBank/DDBJ databases">
        <title>Taxonomic description of new species and reclassification of some bacterial strains.</title>
        <authorList>
            <person name="Ndongo S."/>
        </authorList>
    </citation>
    <scope>NUCLEOTIDE SEQUENCE [LARGE SCALE GENOMIC DNA]</scope>
    <source>
        <strain evidence="2 3">Marseille-P6666</strain>
    </source>
</reference>
<dbReference type="RefSeq" id="WP_249853015.1">
    <property type="nucleotide sequence ID" value="NZ_JAMGSI010000001.1"/>
</dbReference>